<dbReference type="EMBL" id="FWXW01000004">
    <property type="protein sequence ID" value="SMC60777.1"/>
    <property type="molecule type" value="Genomic_DNA"/>
</dbReference>
<reference evidence="2 3" key="1">
    <citation type="submission" date="2017-04" db="EMBL/GenBank/DDBJ databases">
        <authorList>
            <person name="Afonso C.L."/>
            <person name="Miller P.J."/>
            <person name="Scott M.A."/>
            <person name="Spackman E."/>
            <person name="Goraichik I."/>
            <person name="Dimitrov K.M."/>
            <person name="Suarez D.L."/>
            <person name="Swayne D.E."/>
        </authorList>
    </citation>
    <scope>NUCLEOTIDE SEQUENCE [LARGE SCALE GENOMIC DNA]</scope>
    <source>
        <strain evidence="2 3">DSM 12816</strain>
    </source>
</reference>
<proteinExistence type="predicted"/>
<dbReference type="RefSeq" id="WP_084234459.1">
    <property type="nucleotide sequence ID" value="NZ_FWXW01000004.1"/>
</dbReference>
<sequence>MADGYLREVNLELGMPQADAAIKRLTFELRNSVSLGAAAVKIIHGYGSSGTGGKIRIETRRYLESLKQRRHIKNYITGEQFSIFDENTRAAFLLCQDLRRDRDLERHNNGITIVIL</sequence>
<dbReference type="Pfam" id="PF01713">
    <property type="entry name" value="Smr"/>
    <property type="match status" value="1"/>
</dbReference>
<dbReference type="STRING" id="1122930.SAMN02745168_1767"/>
<dbReference type="Proteomes" id="UP000192790">
    <property type="component" value="Unassembled WGS sequence"/>
</dbReference>
<gene>
    <name evidence="2" type="ORF">SAMN02745168_1767</name>
</gene>
<evidence type="ECO:0000313" key="3">
    <source>
        <dbReference type="Proteomes" id="UP000192790"/>
    </source>
</evidence>
<evidence type="ECO:0000259" key="1">
    <source>
        <dbReference type="Pfam" id="PF01713"/>
    </source>
</evidence>
<accession>A0A1W2AJB9</accession>
<organism evidence="2 3">
    <name type="scientific">Papillibacter cinnamivorans DSM 12816</name>
    <dbReference type="NCBI Taxonomy" id="1122930"/>
    <lineage>
        <taxon>Bacteria</taxon>
        <taxon>Bacillati</taxon>
        <taxon>Bacillota</taxon>
        <taxon>Clostridia</taxon>
        <taxon>Eubacteriales</taxon>
        <taxon>Oscillospiraceae</taxon>
        <taxon>Papillibacter</taxon>
    </lineage>
</organism>
<dbReference type="Gene3D" id="3.30.1370.110">
    <property type="match status" value="1"/>
</dbReference>
<dbReference type="AlphaFoldDB" id="A0A1W2AJB9"/>
<dbReference type="InterPro" id="IPR002625">
    <property type="entry name" value="Smr_dom"/>
</dbReference>
<name>A0A1W2AJB9_9FIRM</name>
<dbReference type="InterPro" id="IPR036063">
    <property type="entry name" value="Smr_dom_sf"/>
</dbReference>
<keyword evidence="3" id="KW-1185">Reference proteome</keyword>
<feature type="domain" description="Smr" evidence="1">
    <location>
        <begin position="17"/>
        <end position="78"/>
    </location>
</feature>
<dbReference type="OrthoDB" id="5432142at2"/>
<protein>
    <submittedName>
        <fullName evidence="2">Smr domain-containing protein</fullName>
    </submittedName>
</protein>
<evidence type="ECO:0000313" key="2">
    <source>
        <dbReference type="EMBL" id="SMC60777.1"/>
    </source>
</evidence>